<dbReference type="Pfam" id="PF06166">
    <property type="entry name" value="DUF979"/>
    <property type="match status" value="1"/>
</dbReference>
<accession>A0A9D1QQF0</accession>
<feature type="transmembrane region" description="Helical" evidence="1">
    <location>
        <begin position="37"/>
        <end position="70"/>
    </location>
</feature>
<feature type="transmembrane region" description="Helical" evidence="1">
    <location>
        <begin position="217"/>
        <end position="235"/>
    </location>
</feature>
<feature type="transmembrane region" description="Helical" evidence="1">
    <location>
        <begin position="241"/>
        <end position="262"/>
    </location>
</feature>
<keyword evidence="1" id="KW-0472">Membrane</keyword>
<feature type="transmembrane region" description="Helical" evidence="1">
    <location>
        <begin position="283"/>
        <end position="303"/>
    </location>
</feature>
<dbReference type="Proteomes" id="UP000886878">
    <property type="component" value="Unassembled WGS sequence"/>
</dbReference>
<reference evidence="2" key="2">
    <citation type="submission" date="2021-04" db="EMBL/GenBank/DDBJ databases">
        <authorList>
            <person name="Gilroy R."/>
        </authorList>
    </citation>
    <scope>NUCLEOTIDE SEQUENCE</scope>
    <source>
        <strain evidence="2">ChiHejej3B27-2180</strain>
    </source>
</reference>
<feature type="transmembrane region" description="Helical" evidence="1">
    <location>
        <begin position="160"/>
        <end position="180"/>
    </location>
</feature>
<gene>
    <name evidence="2" type="ORF">H9876_02955</name>
</gene>
<organism evidence="2 3">
    <name type="scientific">Candidatus Limosilactobacillus merdipullorum</name>
    <dbReference type="NCBI Taxonomy" id="2838653"/>
    <lineage>
        <taxon>Bacteria</taxon>
        <taxon>Bacillati</taxon>
        <taxon>Bacillota</taxon>
        <taxon>Bacilli</taxon>
        <taxon>Lactobacillales</taxon>
        <taxon>Lactobacillaceae</taxon>
        <taxon>Limosilactobacillus</taxon>
    </lineage>
</organism>
<protein>
    <submittedName>
        <fullName evidence="2">DUF979 domain-containing protein</fullName>
    </submittedName>
</protein>
<sequence length="304" mass="32101">MMKNLLLALYILVGLVLLVAGIEAFRDKKNTARVGTGLFWIIMAIIFAFGDMLPSVVSGILVVIMGLLALFKQIKIGNIPEVNEQRAEKSAKRLGWWVFLPSVILAVIAFCISQYTKLGGQIGIGIASIVSLIVAWIETRSSAKDVYFDTHRSIRAMGTAGVLPQLLAMLGAVFTAAGIGKLTAQIIAGIFPAGNHLLGVALYCVAMAVFTIIMGNAFAAFAVITAAIGIPFVVAQGGNPAVVAALGMTAGYCGTLLTPMAANFNSLPVALLDMKDEMGVIKAQAPVAIVMLLVHIVLMYFLAF</sequence>
<keyword evidence="1" id="KW-0812">Transmembrane</keyword>
<name>A0A9D1QQF0_9LACO</name>
<feature type="transmembrane region" description="Helical" evidence="1">
    <location>
        <begin position="186"/>
        <end position="210"/>
    </location>
</feature>
<reference evidence="2" key="1">
    <citation type="journal article" date="2021" name="PeerJ">
        <title>Extensive microbial diversity within the chicken gut microbiome revealed by metagenomics and culture.</title>
        <authorList>
            <person name="Gilroy R."/>
            <person name="Ravi A."/>
            <person name="Getino M."/>
            <person name="Pursley I."/>
            <person name="Horton D.L."/>
            <person name="Alikhan N.F."/>
            <person name="Baker D."/>
            <person name="Gharbi K."/>
            <person name="Hall N."/>
            <person name="Watson M."/>
            <person name="Adriaenssens E.M."/>
            <person name="Foster-Nyarko E."/>
            <person name="Jarju S."/>
            <person name="Secka A."/>
            <person name="Antonio M."/>
            <person name="Oren A."/>
            <person name="Chaudhuri R.R."/>
            <person name="La Ragione R."/>
            <person name="Hildebrand F."/>
            <person name="Pallen M.J."/>
        </authorList>
    </citation>
    <scope>NUCLEOTIDE SEQUENCE</scope>
    <source>
        <strain evidence="2">ChiHejej3B27-2180</strain>
    </source>
</reference>
<proteinExistence type="predicted"/>
<evidence type="ECO:0000313" key="3">
    <source>
        <dbReference type="Proteomes" id="UP000886878"/>
    </source>
</evidence>
<comment type="caution">
    <text evidence="2">The sequence shown here is derived from an EMBL/GenBank/DDBJ whole genome shotgun (WGS) entry which is preliminary data.</text>
</comment>
<keyword evidence="1" id="KW-1133">Transmembrane helix</keyword>
<evidence type="ECO:0000313" key="2">
    <source>
        <dbReference type="EMBL" id="HIW70327.1"/>
    </source>
</evidence>
<dbReference type="InterPro" id="IPR009323">
    <property type="entry name" value="DUF979"/>
</dbReference>
<evidence type="ECO:0000256" key="1">
    <source>
        <dbReference type="SAM" id="Phobius"/>
    </source>
</evidence>
<dbReference type="AlphaFoldDB" id="A0A9D1QQF0"/>
<dbReference type="EMBL" id="DXGK01000056">
    <property type="protein sequence ID" value="HIW70327.1"/>
    <property type="molecule type" value="Genomic_DNA"/>
</dbReference>
<feature type="transmembrane region" description="Helical" evidence="1">
    <location>
        <begin position="94"/>
        <end position="115"/>
    </location>
</feature>
<feature type="transmembrane region" description="Helical" evidence="1">
    <location>
        <begin position="121"/>
        <end position="139"/>
    </location>
</feature>